<dbReference type="SMART" id="SM00644">
    <property type="entry name" value="Ami_2"/>
    <property type="match status" value="1"/>
</dbReference>
<evidence type="ECO:0000256" key="2">
    <source>
        <dbReference type="ARBA" id="ARBA00022588"/>
    </source>
</evidence>
<dbReference type="InterPro" id="IPR002502">
    <property type="entry name" value="Amidase_domain"/>
</dbReference>
<protein>
    <recommendedName>
        <fullName evidence="9">Peptidoglycan-recognition protein</fullName>
    </recommendedName>
</protein>
<dbReference type="PhylomeDB" id="T1JK93"/>
<dbReference type="SUPFAM" id="SSF55846">
    <property type="entry name" value="N-acetylmuramoyl-L-alanine amidase-like"/>
    <property type="match status" value="1"/>
</dbReference>
<organism evidence="7 8">
    <name type="scientific">Strigamia maritima</name>
    <name type="common">European centipede</name>
    <name type="synonym">Geophilus maritimus</name>
    <dbReference type="NCBI Taxonomy" id="126957"/>
    <lineage>
        <taxon>Eukaryota</taxon>
        <taxon>Metazoa</taxon>
        <taxon>Ecdysozoa</taxon>
        <taxon>Arthropoda</taxon>
        <taxon>Myriapoda</taxon>
        <taxon>Chilopoda</taxon>
        <taxon>Pleurostigmophora</taxon>
        <taxon>Geophilomorpha</taxon>
        <taxon>Linotaeniidae</taxon>
        <taxon>Strigamia</taxon>
    </lineage>
</organism>
<dbReference type="PANTHER" id="PTHR11022">
    <property type="entry name" value="PEPTIDOGLYCAN RECOGNITION PROTEIN"/>
    <property type="match status" value="1"/>
</dbReference>
<reference evidence="7" key="2">
    <citation type="submission" date="2015-02" db="UniProtKB">
        <authorList>
            <consortium name="EnsemblMetazoa"/>
        </authorList>
    </citation>
    <scope>IDENTIFICATION</scope>
</reference>
<dbReference type="HOGENOM" id="CLU_037559_3_2_1"/>
<evidence type="ECO:0000313" key="7">
    <source>
        <dbReference type="EnsemblMetazoa" id="SMAR014273-PA"/>
    </source>
</evidence>
<dbReference type="SMART" id="SM00701">
    <property type="entry name" value="PGRP"/>
    <property type="match status" value="1"/>
</dbReference>
<dbReference type="AlphaFoldDB" id="T1JK93"/>
<evidence type="ECO:0000256" key="1">
    <source>
        <dbReference type="ARBA" id="ARBA00007553"/>
    </source>
</evidence>
<dbReference type="InterPro" id="IPR036505">
    <property type="entry name" value="Amidase/PGRP_sf"/>
</dbReference>
<feature type="transmembrane region" description="Helical" evidence="4">
    <location>
        <begin position="43"/>
        <end position="62"/>
    </location>
</feature>
<dbReference type="Proteomes" id="UP000014500">
    <property type="component" value="Unassembled WGS sequence"/>
</dbReference>
<keyword evidence="4" id="KW-0472">Membrane</keyword>
<feature type="domain" description="Peptidoglycan recognition protein family" evidence="6">
    <location>
        <begin position="71"/>
        <end position="213"/>
    </location>
</feature>
<name>T1JK93_STRMM</name>
<dbReference type="InterPro" id="IPR015510">
    <property type="entry name" value="PGRP"/>
</dbReference>
<evidence type="ECO:0000313" key="8">
    <source>
        <dbReference type="Proteomes" id="UP000014500"/>
    </source>
</evidence>
<evidence type="ECO:0000259" key="6">
    <source>
        <dbReference type="SMART" id="SM00701"/>
    </source>
</evidence>
<dbReference type="Gene3D" id="3.40.80.10">
    <property type="entry name" value="Peptidoglycan recognition protein-like"/>
    <property type="match status" value="1"/>
</dbReference>
<evidence type="ECO:0000259" key="5">
    <source>
        <dbReference type="SMART" id="SM00644"/>
    </source>
</evidence>
<dbReference type="Pfam" id="PF01510">
    <property type="entry name" value="Amidase_2"/>
    <property type="match status" value="1"/>
</dbReference>
<dbReference type="FunFam" id="3.40.80.10:FF:000001">
    <property type="entry name" value="Peptidoglycan recognition protein 1"/>
    <property type="match status" value="1"/>
</dbReference>
<evidence type="ECO:0000256" key="4">
    <source>
        <dbReference type="SAM" id="Phobius"/>
    </source>
</evidence>
<dbReference type="GO" id="GO:0008745">
    <property type="term" value="F:N-acetylmuramoyl-L-alanine amidase activity"/>
    <property type="evidence" value="ECO:0007669"/>
    <property type="project" value="InterPro"/>
</dbReference>
<dbReference type="CDD" id="cd06583">
    <property type="entry name" value="PGRP"/>
    <property type="match status" value="1"/>
</dbReference>
<proteinExistence type="inferred from homology"/>
<dbReference type="GO" id="GO:0045087">
    <property type="term" value="P:innate immune response"/>
    <property type="evidence" value="ECO:0007669"/>
    <property type="project" value="UniProtKB-KW"/>
</dbReference>
<keyword evidence="2" id="KW-0399">Innate immunity</keyword>
<keyword evidence="8" id="KW-1185">Reference proteome</keyword>
<sequence>MFTSVTIKYVIFRHQMLQPMGVSCNVLETESLDRIKSCPVKIMMEYAICLIYAVCFIIFWTGKAQLDCSKLPLISRDDWGSQYPTGGTPSQKPADKIFFSHTVTKTCSDRPSCEEEMRNIQDYHVNTLGFDDVGYNFVIGGDGNIYEGRGWDRIGAHTKGRNTGSLGIAFVGEYSKKDPTAEMLKAARDLIVCGVLSDKLSRDYGLYGHRDGTCTTSPGNHFYQTLRTFAQWHAHGELKKTC</sequence>
<dbReference type="GO" id="GO:0009253">
    <property type="term" value="P:peptidoglycan catabolic process"/>
    <property type="evidence" value="ECO:0007669"/>
    <property type="project" value="InterPro"/>
</dbReference>
<feature type="domain" description="N-acetylmuramoyl-L-alanine amidase" evidence="5">
    <location>
        <begin position="83"/>
        <end position="219"/>
    </location>
</feature>
<dbReference type="PANTHER" id="PTHR11022:SF41">
    <property type="entry name" value="PEPTIDOGLYCAN-RECOGNITION PROTEIN LC-RELATED"/>
    <property type="match status" value="1"/>
</dbReference>
<dbReference type="STRING" id="126957.T1JK93"/>
<dbReference type="OMA" id="WASSNAC"/>
<evidence type="ECO:0000256" key="3">
    <source>
        <dbReference type="ARBA" id="ARBA00022859"/>
    </source>
</evidence>
<accession>T1JK93</accession>
<reference evidence="8" key="1">
    <citation type="submission" date="2011-05" db="EMBL/GenBank/DDBJ databases">
        <authorList>
            <person name="Richards S.R."/>
            <person name="Qu J."/>
            <person name="Jiang H."/>
            <person name="Jhangiani S.N."/>
            <person name="Agravi P."/>
            <person name="Goodspeed R."/>
            <person name="Gross S."/>
            <person name="Mandapat C."/>
            <person name="Jackson L."/>
            <person name="Mathew T."/>
            <person name="Pu L."/>
            <person name="Thornton R."/>
            <person name="Saada N."/>
            <person name="Wilczek-Boney K.B."/>
            <person name="Lee S."/>
            <person name="Kovar C."/>
            <person name="Wu Y."/>
            <person name="Scherer S.E."/>
            <person name="Worley K.C."/>
            <person name="Muzny D.M."/>
            <person name="Gibbs R."/>
        </authorList>
    </citation>
    <scope>NUCLEOTIDE SEQUENCE</scope>
    <source>
        <strain evidence="8">Brora</strain>
    </source>
</reference>
<dbReference type="InterPro" id="IPR006619">
    <property type="entry name" value="PGRP_domain_met/bac"/>
</dbReference>
<comment type="similarity">
    <text evidence="1">Belongs to the N-acetylmuramoyl-L-alanine amidase 2 family.</text>
</comment>
<keyword evidence="4" id="KW-1133">Transmembrane helix</keyword>
<keyword evidence="3" id="KW-0391">Immunity</keyword>
<dbReference type="GO" id="GO:0008270">
    <property type="term" value="F:zinc ion binding"/>
    <property type="evidence" value="ECO:0007669"/>
    <property type="project" value="InterPro"/>
</dbReference>
<keyword evidence="4" id="KW-0812">Transmembrane</keyword>
<dbReference type="EMBL" id="JH431968">
    <property type="status" value="NOT_ANNOTATED_CDS"/>
    <property type="molecule type" value="Genomic_DNA"/>
</dbReference>
<evidence type="ECO:0008006" key="9">
    <source>
        <dbReference type="Google" id="ProtNLM"/>
    </source>
</evidence>
<dbReference type="eggNOG" id="ENOG502S2KY">
    <property type="taxonomic scope" value="Eukaryota"/>
</dbReference>
<dbReference type="EnsemblMetazoa" id="SMAR014273-RA">
    <property type="protein sequence ID" value="SMAR014273-PA"/>
    <property type="gene ID" value="SMAR014273"/>
</dbReference>